<accession>A0A4Y2PY54</accession>
<dbReference type="EMBL" id="BGPR01002636">
    <property type="protein sequence ID" value="GBM76626.1"/>
    <property type="molecule type" value="Genomic_DNA"/>
</dbReference>
<evidence type="ECO:0000313" key="3">
    <source>
        <dbReference type="EMBL" id="GBN55510.1"/>
    </source>
</evidence>
<comment type="caution">
    <text evidence="3">The sequence shown here is derived from an EMBL/GenBank/DDBJ whole genome shotgun (WGS) entry which is preliminary data.</text>
</comment>
<sequence>MPADRKKKRGVCEVVVWRGATINDLSRILQHVLLPWYVPGKSVCVAHSPHLAIHPFQEDGEREGDEGDEEELEEEEWREKSRR</sequence>
<name>A0A4Y2PY54_ARAVE</name>
<evidence type="ECO:0000313" key="4">
    <source>
        <dbReference type="Proteomes" id="UP000499080"/>
    </source>
</evidence>
<keyword evidence="4" id="KW-1185">Reference proteome</keyword>
<dbReference type="AlphaFoldDB" id="A0A4Y2PY54"/>
<evidence type="ECO:0000256" key="1">
    <source>
        <dbReference type="SAM" id="MobiDB-lite"/>
    </source>
</evidence>
<evidence type="ECO:0000313" key="2">
    <source>
        <dbReference type="EMBL" id="GBM76626.1"/>
    </source>
</evidence>
<reference evidence="3 4" key="1">
    <citation type="journal article" date="2019" name="Sci. Rep.">
        <title>Orb-weaving spider Araneus ventricosus genome elucidates the spidroin gene catalogue.</title>
        <authorList>
            <person name="Kono N."/>
            <person name="Nakamura H."/>
            <person name="Ohtoshi R."/>
            <person name="Moran D.A.P."/>
            <person name="Shinohara A."/>
            <person name="Yoshida Y."/>
            <person name="Fujiwara M."/>
            <person name="Mori M."/>
            <person name="Tomita M."/>
            <person name="Arakawa K."/>
        </authorList>
    </citation>
    <scope>NUCLEOTIDE SEQUENCE [LARGE SCALE GENOMIC DNA]</scope>
</reference>
<protein>
    <submittedName>
        <fullName evidence="3">Uncharacterized protein</fullName>
    </submittedName>
</protein>
<proteinExistence type="predicted"/>
<feature type="compositionally biased region" description="Acidic residues" evidence="1">
    <location>
        <begin position="58"/>
        <end position="76"/>
    </location>
</feature>
<feature type="region of interest" description="Disordered" evidence="1">
    <location>
        <begin position="54"/>
        <end position="83"/>
    </location>
</feature>
<gene>
    <name evidence="3" type="ORF">AVEN_119256_1</name>
    <name evidence="2" type="ORF">AVEN_51679_1</name>
</gene>
<dbReference type="EMBL" id="BGPR01012307">
    <property type="protein sequence ID" value="GBN55510.1"/>
    <property type="molecule type" value="Genomic_DNA"/>
</dbReference>
<dbReference type="Proteomes" id="UP000499080">
    <property type="component" value="Unassembled WGS sequence"/>
</dbReference>
<organism evidence="3 4">
    <name type="scientific">Araneus ventricosus</name>
    <name type="common">Orbweaver spider</name>
    <name type="synonym">Epeira ventricosa</name>
    <dbReference type="NCBI Taxonomy" id="182803"/>
    <lineage>
        <taxon>Eukaryota</taxon>
        <taxon>Metazoa</taxon>
        <taxon>Ecdysozoa</taxon>
        <taxon>Arthropoda</taxon>
        <taxon>Chelicerata</taxon>
        <taxon>Arachnida</taxon>
        <taxon>Araneae</taxon>
        <taxon>Araneomorphae</taxon>
        <taxon>Entelegynae</taxon>
        <taxon>Araneoidea</taxon>
        <taxon>Araneidae</taxon>
        <taxon>Araneus</taxon>
    </lineage>
</organism>